<keyword evidence="2" id="KW-1185">Reference proteome</keyword>
<reference evidence="1 2" key="1">
    <citation type="journal article" date="2017" name="Genome Biol. Evol.">
        <title>Phytophthora megakarya and P. palmivora, closely related causal agents of cacao black pod rot, underwent increases in genome sizes and gene numbers by different mechanisms.</title>
        <authorList>
            <person name="Ali S.S."/>
            <person name="Shao J."/>
            <person name="Lary D.J."/>
            <person name="Kronmiller B."/>
            <person name="Shen D."/>
            <person name="Strem M.D."/>
            <person name="Amoako-Attah I."/>
            <person name="Akrofi A.Y."/>
            <person name="Begoude B.A."/>
            <person name="Ten Hoopen G.M."/>
            <person name="Coulibaly K."/>
            <person name="Kebe B.I."/>
            <person name="Melnick R.L."/>
            <person name="Guiltinan M.J."/>
            <person name="Tyler B.M."/>
            <person name="Meinhardt L.W."/>
            <person name="Bailey B.A."/>
        </authorList>
    </citation>
    <scope>NUCLEOTIDE SEQUENCE [LARGE SCALE GENOMIC DNA]</scope>
    <source>
        <strain evidence="2">sbr112.9</strain>
    </source>
</reference>
<dbReference type="OrthoDB" id="146070at2759"/>
<dbReference type="AlphaFoldDB" id="A0A2P4XMN9"/>
<sequence length="106" mass="11973">MDSRRTASVSFVIVSNTRCLPCILKASTDAFKLFRYTYGRVPVDGCIAQSDCSNWTVQAVKANGHCARNTRSHSFFLEAFNLDALREHAEAFSRSQYIFVEITNKL</sequence>
<proteinExistence type="predicted"/>
<comment type="caution">
    <text evidence="1">The sequence shown here is derived from an EMBL/GenBank/DDBJ whole genome shotgun (WGS) entry which is preliminary data.</text>
</comment>
<organism evidence="1 2">
    <name type="scientific">Phytophthora palmivora</name>
    <dbReference type="NCBI Taxonomy" id="4796"/>
    <lineage>
        <taxon>Eukaryota</taxon>
        <taxon>Sar</taxon>
        <taxon>Stramenopiles</taxon>
        <taxon>Oomycota</taxon>
        <taxon>Peronosporomycetes</taxon>
        <taxon>Peronosporales</taxon>
        <taxon>Peronosporaceae</taxon>
        <taxon>Phytophthora</taxon>
    </lineage>
</organism>
<protein>
    <submittedName>
        <fullName evidence="1">Uncharacterized protein</fullName>
    </submittedName>
</protein>
<gene>
    <name evidence="1" type="ORF">PHPALM_17305</name>
</gene>
<dbReference type="EMBL" id="NCKW01009535">
    <property type="protein sequence ID" value="POM66769.1"/>
    <property type="molecule type" value="Genomic_DNA"/>
</dbReference>
<dbReference type="Proteomes" id="UP000237271">
    <property type="component" value="Unassembled WGS sequence"/>
</dbReference>
<evidence type="ECO:0000313" key="1">
    <source>
        <dbReference type="EMBL" id="POM66769.1"/>
    </source>
</evidence>
<accession>A0A2P4XMN9</accession>
<name>A0A2P4XMN9_9STRA</name>
<evidence type="ECO:0000313" key="2">
    <source>
        <dbReference type="Proteomes" id="UP000237271"/>
    </source>
</evidence>